<dbReference type="OrthoDB" id="5419659at2"/>
<gene>
    <name evidence="2" type="ORF">X928_04125</name>
</gene>
<reference evidence="2 3" key="1">
    <citation type="submission" date="2013-12" db="EMBL/GenBank/DDBJ databases">
        <title>Comparative genomics of Petrotoga isolates.</title>
        <authorList>
            <person name="Nesbo C.L."/>
            <person name="Charchuk R."/>
            <person name="Chow K."/>
        </authorList>
    </citation>
    <scope>NUCLEOTIDE SEQUENCE [LARGE SCALE GENOMIC DNA]</scope>
    <source>
        <strain evidence="2 3">DSM 10691</strain>
    </source>
</reference>
<dbReference type="RefSeq" id="WP_103078598.1">
    <property type="nucleotide sequence ID" value="NZ_AZRM01000019.1"/>
</dbReference>
<feature type="domain" description="HicB-like antitoxin of toxin-antitoxin system" evidence="1">
    <location>
        <begin position="6"/>
        <end position="65"/>
    </location>
</feature>
<dbReference type="InterPro" id="IPR031807">
    <property type="entry name" value="HicB-like"/>
</dbReference>
<dbReference type="PANTHER" id="PTHR34504">
    <property type="entry name" value="ANTITOXIN HICB"/>
    <property type="match status" value="1"/>
</dbReference>
<protein>
    <submittedName>
        <fullName evidence="2">Antitoxin HicB</fullName>
    </submittedName>
</protein>
<evidence type="ECO:0000259" key="1">
    <source>
        <dbReference type="Pfam" id="PF15919"/>
    </source>
</evidence>
<accession>A0A2K1PDJ1</accession>
<evidence type="ECO:0000313" key="3">
    <source>
        <dbReference type="Proteomes" id="UP000236199"/>
    </source>
</evidence>
<dbReference type="EMBL" id="AZRM01000019">
    <property type="protein sequence ID" value="PNS00846.1"/>
    <property type="molecule type" value="Genomic_DNA"/>
</dbReference>
<evidence type="ECO:0000313" key="2">
    <source>
        <dbReference type="EMBL" id="PNS00846.1"/>
    </source>
</evidence>
<dbReference type="Gene3D" id="3.30.160.250">
    <property type="match status" value="1"/>
</dbReference>
<dbReference type="SUPFAM" id="SSF143100">
    <property type="entry name" value="TTHA1013/TTHA0281-like"/>
    <property type="match status" value="1"/>
</dbReference>
<organism evidence="2 3">
    <name type="scientific">Petrotoga miotherma DSM 10691</name>
    <dbReference type="NCBI Taxonomy" id="1434326"/>
    <lineage>
        <taxon>Bacteria</taxon>
        <taxon>Thermotogati</taxon>
        <taxon>Thermotogota</taxon>
        <taxon>Thermotogae</taxon>
        <taxon>Petrotogales</taxon>
        <taxon>Petrotogaceae</taxon>
        <taxon>Petrotoga</taxon>
    </lineage>
</organism>
<dbReference type="Proteomes" id="UP000236199">
    <property type="component" value="Unassembled WGS sequence"/>
</dbReference>
<dbReference type="AlphaFoldDB" id="A0A2K1PDJ1"/>
<sequence length="75" mass="8542">MKILSYRILLKKEAEGGYTVIVPLLPGCVTHGDTIEEAIKMAKEAIQLYLESLQEHGEEIPYEEETMQYTITVEI</sequence>
<dbReference type="Pfam" id="PF15919">
    <property type="entry name" value="HicB_lk_antitox"/>
    <property type="match status" value="1"/>
</dbReference>
<dbReference type="InterPro" id="IPR035069">
    <property type="entry name" value="TTHA1013/TTHA0281-like"/>
</dbReference>
<dbReference type="PANTHER" id="PTHR34504:SF2">
    <property type="entry name" value="UPF0150 PROTEIN SSL0259"/>
    <property type="match status" value="1"/>
</dbReference>
<comment type="caution">
    <text evidence="2">The sequence shown here is derived from an EMBL/GenBank/DDBJ whole genome shotgun (WGS) entry which is preliminary data.</text>
</comment>
<proteinExistence type="predicted"/>
<dbReference type="InterPro" id="IPR051404">
    <property type="entry name" value="TA_system_antitoxin"/>
</dbReference>
<name>A0A2K1PDJ1_9BACT</name>
<keyword evidence="3" id="KW-1185">Reference proteome</keyword>